<feature type="transmembrane region" description="Helical" evidence="1">
    <location>
        <begin position="43"/>
        <end position="66"/>
    </location>
</feature>
<name>A0A356W801_9PROT</name>
<reference evidence="3 4" key="1">
    <citation type="journal article" date="2018" name="Nat. Biotechnol.">
        <title>A standardized bacterial taxonomy based on genome phylogeny substantially revises the tree of life.</title>
        <authorList>
            <person name="Parks D.H."/>
            <person name="Chuvochina M."/>
            <person name="Waite D.W."/>
            <person name="Rinke C."/>
            <person name="Skarshewski A."/>
            <person name="Chaumeil P.A."/>
            <person name="Hugenholtz P."/>
        </authorList>
    </citation>
    <scope>NUCLEOTIDE SEQUENCE [LARGE SCALE GENOMIC DNA]</scope>
    <source>
        <strain evidence="3">UBA10378</strain>
    </source>
</reference>
<feature type="domain" description="Potassium channel" evidence="2">
    <location>
        <begin position="75"/>
        <end position="129"/>
    </location>
</feature>
<dbReference type="InterPro" id="IPR013099">
    <property type="entry name" value="K_chnl_dom"/>
</dbReference>
<evidence type="ECO:0000259" key="2">
    <source>
        <dbReference type="Pfam" id="PF07885"/>
    </source>
</evidence>
<dbReference type="Gene3D" id="1.10.287.70">
    <property type="match status" value="1"/>
</dbReference>
<keyword evidence="3" id="KW-0813">Transport</keyword>
<keyword evidence="3" id="KW-0406">Ion transport</keyword>
<accession>A0A356W801</accession>
<protein>
    <submittedName>
        <fullName evidence="3">Two pore domain potassium channel family protein</fullName>
    </submittedName>
</protein>
<dbReference type="AlphaFoldDB" id="A0A356W801"/>
<dbReference type="EMBL" id="DOGS01000197">
    <property type="protein sequence ID" value="HBQ49148.1"/>
    <property type="molecule type" value="Genomic_DNA"/>
</dbReference>
<dbReference type="Proteomes" id="UP000263957">
    <property type="component" value="Unassembled WGS sequence"/>
</dbReference>
<evidence type="ECO:0000313" key="3">
    <source>
        <dbReference type="EMBL" id="HBQ49148.1"/>
    </source>
</evidence>
<organism evidence="3 4">
    <name type="scientific">Hyphomonas atlantica</name>
    <dbReference type="NCBI Taxonomy" id="1280948"/>
    <lineage>
        <taxon>Bacteria</taxon>
        <taxon>Pseudomonadati</taxon>
        <taxon>Pseudomonadota</taxon>
        <taxon>Alphaproteobacteria</taxon>
        <taxon>Hyphomonadales</taxon>
        <taxon>Hyphomonadaceae</taxon>
        <taxon>Hyphomonas</taxon>
    </lineage>
</organism>
<evidence type="ECO:0000256" key="1">
    <source>
        <dbReference type="SAM" id="Phobius"/>
    </source>
</evidence>
<keyword evidence="1" id="KW-0472">Membrane</keyword>
<dbReference type="GO" id="GO:0034220">
    <property type="term" value="P:monoatomic ion transmembrane transport"/>
    <property type="evidence" value="ECO:0007669"/>
    <property type="project" value="UniProtKB-KW"/>
</dbReference>
<evidence type="ECO:0000313" key="4">
    <source>
        <dbReference type="Proteomes" id="UP000263957"/>
    </source>
</evidence>
<keyword evidence="3" id="KW-0407">Ion channel</keyword>
<dbReference type="Pfam" id="PF07885">
    <property type="entry name" value="Ion_trans_2"/>
    <property type="match status" value="1"/>
</dbReference>
<feature type="transmembrane region" description="Helical" evidence="1">
    <location>
        <begin position="116"/>
        <end position="138"/>
    </location>
</feature>
<sequence>MGAAVGMSVFLVITTFLLHYAVFRWLSGGMSNIAMTAERRILIIWLLTLSAHVVEVALYAAAYVLGERMLEIGSLEGLQIVGPLDYFYFSIVAYTSLGMGDIVPSDHLRFITGIETLNGLLLIAWSASFNYIAMVKFWSWQTCVEPVWRKLK</sequence>
<gene>
    <name evidence="3" type="ORF">DD728_09730</name>
</gene>
<keyword evidence="1" id="KW-1133">Transmembrane helix</keyword>
<keyword evidence="1" id="KW-0812">Transmembrane</keyword>
<dbReference type="SUPFAM" id="SSF81324">
    <property type="entry name" value="Voltage-gated potassium channels"/>
    <property type="match status" value="1"/>
</dbReference>
<feature type="transmembrane region" description="Helical" evidence="1">
    <location>
        <begin position="6"/>
        <end position="23"/>
    </location>
</feature>
<comment type="caution">
    <text evidence="3">The sequence shown here is derived from an EMBL/GenBank/DDBJ whole genome shotgun (WGS) entry which is preliminary data.</text>
</comment>
<proteinExistence type="predicted"/>